<evidence type="ECO:0000256" key="5">
    <source>
        <dbReference type="ARBA" id="ARBA00022801"/>
    </source>
</evidence>
<dbReference type="PANTHER" id="PTHR30616">
    <property type="entry name" value="UNCHARACTERIZED PROTEIN YFIH"/>
    <property type="match status" value="1"/>
</dbReference>
<keyword evidence="5" id="KW-0378">Hydrolase</keyword>
<evidence type="ECO:0000313" key="12">
    <source>
        <dbReference type="Proteomes" id="UP001296776"/>
    </source>
</evidence>
<dbReference type="EMBL" id="NRSJ01000036">
    <property type="protein sequence ID" value="MBK1706188.1"/>
    <property type="molecule type" value="Genomic_DNA"/>
</dbReference>
<keyword evidence="3" id="KW-0808">Transferase</keyword>
<comment type="caution">
    <text evidence="11">The sequence shown here is derived from an EMBL/GenBank/DDBJ whole genome shotgun (WGS) entry which is preliminary data.</text>
</comment>
<dbReference type="InterPro" id="IPR003730">
    <property type="entry name" value="Cu_polyphenol_OxRdtase"/>
</dbReference>
<sequence>MDLLRPDWDAPAAVQALSTTRLGGLSAGPYQSLNLAQHVGDDEAAVRANRARLYRQAGVPAEPVWLNQVHGRAVSLIDAGVVGRPDADAAVAFQHGSVCAVMTADCLPVLLCDRAGSVVAAAHAGWRGLAAGVIDATVARMQRPAQQLMAWLGPSIGRDAFEVGDEVRAAFCAAAADSAQAFRPSPNGRWLADLPLLARQRLEALGVSHVSGGDRCTFTEEETFFSYRRDRVTGRMASLIWLQPHPVPDRASSRESRA</sequence>
<dbReference type="Pfam" id="PF02578">
    <property type="entry name" value="Cu-oxidase_4"/>
    <property type="match status" value="1"/>
</dbReference>
<dbReference type="SUPFAM" id="SSF64438">
    <property type="entry name" value="CNF1/YfiH-like putative cysteine hydrolases"/>
    <property type="match status" value="1"/>
</dbReference>
<comment type="catalytic activity">
    <reaction evidence="7">
        <text>adenosine + H2O + H(+) = inosine + NH4(+)</text>
        <dbReference type="Rhea" id="RHEA:24408"/>
        <dbReference type="ChEBI" id="CHEBI:15377"/>
        <dbReference type="ChEBI" id="CHEBI:15378"/>
        <dbReference type="ChEBI" id="CHEBI:16335"/>
        <dbReference type="ChEBI" id="CHEBI:17596"/>
        <dbReference type="ChEBI" id="CHEBI:28938"/>
        <dbReference type="EC" id="3.5.4.4"/>
    </reaction>
    <physiologicalReaction direction="left-to-right" evidence="7">
        <dbReference type="Rhea" id="RHEA:24409"/>
    </physiologicalReaction>
</comment>
<keyword evidence="6" id="KW-0862">Zinc</keyword>
<protein>
    <recommendedName>
        <fullName evidence="10">Purine nucleoside phosphorylase</fullName>
    </recommendedName>
</protein>
<keyword evidence="12" id="KW-1185">Reference proteome</keyword>
<dbReference type="Proteomes" id="UP001296776">
    <property type="component" value="Unassembled WGS sequence"/>
</dbReference>
<keyword evidence="4" id="KW-0479">Metal-binding</keyword>
<evidence type="ECO:0000256" key="3">
    <source>
        <dbReference type="ARBA" id="ARBA00022679"/>
    </source>
</evidence>
<evidence type="ECO:0000256" key="6">
    <source>
        <dbReference type="ARBA" id="ARBA00022833"/>
    </source>
</evidence>
<evidence type="ECO:0000256" key="1">
    <source>
        <dbReference type="ARBA" id="ARBA00000553"/>
    </source>
</evidence>
<comment type="catalytic activity">
    <reaction evidence="1">
        <text>inosine + phosphate = alpha-D-ribose 1-phosphate + hypoxanthine</text>
        <dbReference type="Rhea" id="RHEA:27646"/>
        <dbReference type="ChEBI" id="CHEBI:17368"/>
        <dbReference type="ChEBI" id="CHEBI:17596"/>
        <dbReference type="ChEBI" id="CHEBI:43474"/>
        <dbReference type="ChEBI" id="CHEBI:57720"/>
        <dbReference type="EC" id="2.4.2.1"/>
    </reaction>
    <physiologicalReaction direction="left-to-right" evidence="1">
        <dbReference type="Rhea" id="RHEA:27647"/>
    </physiologicalReaction>
</comment>
<gene>
    <name evidence="11" type="ORF">CKO40_16935</name>
</gene>
<name>A0AAJ0XBB0_9GAMM</name>
<dbReference type="Gene3D" id="3.60.140.10">
    <property type="entry name" value="CNF1/YfiH-like putative cysteine hydrolases"/>
    <property type="match status" value="1"/>
</dbReference>
<dbReference type="AlphaFoldDB" id="A0AAJ0XBB0"/>
<dbReference type="RefSeq" id="WP_200347638.1">
    <property type="nucleotide sequence ID" value="NZ_NRSJ01000036.1"/>
</dbReference>
<dbReference type="CDD" id="cd16833">
    <property type="entry name" value="YfiH"/>
    <property type="match status" value="1"/>
</dbReference>
<dbReference type="GO" id="GO:0005507">
    <property type="term" value="F:copper ion binding"/>
    <property type="evidence" value="ECO:0007669"/>
    <property type="project" value="TreeGrafter"/>
</dbReference>
<evidence type="ECO:0000256" key="7">
    <source>
        <dbReference type="ARBA" id="ARBA00047989"/>
    </source>
</evidence>
<comment type="catalytic activity">
    <reaction evidence="9">
        <text>S-methyl-5'-thioadenosine + phosphate = 5-(methylsulfanyl)-alpha-D-ribose 1-phosphate + adenine</text>
        <dbReference type="Rhea" id="RHEA:11852"/>
        <dbReference type="ChEBI" id="CHEBI:16708"/>
        <dbReference type="ChEBI" id="CHEBI:17509"/>
        <dbReference type="ChEBI" id="CHEBI:43474"/>
        <dbReference type="ChEBI" id="CHEBI:58533"/>
        <dbReference type="EC" id="2.4.2.28"/>
    </reaction>
    <physiologicalReaction direction="left-to-right" evidence="9">
        <dbReference type="Rhea" id="RHEA:11853"/>
    </physiologicalReaction>
</comment>
<comment type="similarity">
    <text evidence="2 10">Belongs to the purine nucleoside phosphorylase YfiH/LACC1 family.</text>
</comment>
<dbReference type="InterPro" id="IPR011324">
    <property type="entry name" value="Cytotoxic_necrot_fac-like_cat"/>
</dbReference>
<dbReference type="GO" id="GO:0016787">
    <property type="term" value="F:hydrolase activity"/>
    <property type="evidence" value="ECO:0007669"/>
    <property type="project" value="UniProtKB-KW"/>
</dbReference>
<organism evidence="11 12">
    <name type="scientific">Halochromatium glycolicum</name>
    <dbReference type="NCBI Taxonomy" id="85075"/>
    <lineage>
        <taxon>Bacteria</taxon>
        <taxon>Pseudomonadati</taxon>
        <taxon>Pseudomonadota</taxon>
        <taxon>Gammaproteobacteria</taxon>
        <taxon>Chromatiales</taxon>
        <taxon>Chromatiaceae</taxon>
        <taxon>Halochromatium</taxon>
    </lineage>
</organism>
<comment type="catalytic activity">
    <reaction evidence="8">
        <text>adenosine + phosphate = alpha-D-ribose 1-phosphate + adenine</text>
        <dbReference type="Rhea" id="RHEA:27642"/>
        <dbReference type="ChEBI" id="CHEBI:16335"/>
        <dbReference type="ChEBI" id="CHEBI:16708"/>
        <dbReference type="ChEBI" id="CHEBI:43474"/>
        <dbReference type="ChEBI" id="CHEBI:57720"/>
        <dbReference type="EC" id="2.4.2.1"/>
    </reaction>
    <physiologicalReaction direction="left-to-right" evidence="8">
        <dbReference type="Rhea" id="RHEA:27643"/>
    </physiologicalReaction>
</comment>
<dbReference type="GO" id="GO:0017061">
    <property type="term" value="F:S-methyl-5-thioadenosine phosphorylase activity"/>
    <property type="evidence" value="ECO:0007669"/>
    <property type="project" value="UniProtKB-EC"/>
</dbReference>
<accession>A0AAJ0XBB0</accession>
<reference evidence="11" key="1">
    <citation type="submission" date="2017-08" db="EMBL/GenBank/DDBJ databases">
        <authorList>
            <person name="Imhoff J.F."/>
            <person name="Rahn T."/>
            <person name="Kuenzel S."/>
            <person name="Neulinger S.C."/>
        </authorList>
    </citation>
    <scope>NUCLEOTIDE SEQUENCE</scope>
    <source>
        <strain evidence="11">DSM 11080</strain>
    </source>
</reference>
<dbReference type="NCBIfam" id="TIGR00726">
    <property type="entry name" value="peptidoglycan editing factor PgeF"/>
    <property type="match status" value="1"/>
</dbReference>
<dbReference type="InterPro" id="IPR038371">
    <property type="entry name" value="Cu_polyphenol_OxRdtase_sf"/>
</dbReference>
<proteinExistence type="inferred from homology"/>
<evidence type="ECO:0000313" key="11">
    <source>
        <dbReference type="EMBL" id="MBK1706188.1"/>
    </source>
</evidence>
<dbReference type="PANTHER" id="PTHR30616:SF2">
    <property type="entry name" value="PURINE NUCLEOSIDE PHOSPHORYLASE LACC1"/>
    <property type="match status" value="1"/>
</dbReference>
<reference evidence="11" key="2">
    <citation type="journal article" date="2020" name="Microorganisms">
        <title>Osmotic Adaptation and Compatible Solute Biosynthesis of Phototrophic Bacteria as Revealed from Genome Analyses.</title>
        <authorList>
            <person name="Imhoff J.F."/>
            <person name="Rahn T."/>
            <person name="Kunzel S."/>
            <person name="Keller A."/>
            <person name="Neulinger S.C."/>
        </authorList>
    </citation>
    <scope>NUCLEOTIDE SEQUENCE</scope>
    <source>
        <strain evidence="11">DSM 11080</strain>
    </source>
</reference>
<evidence type="ECO:0000256" key="4">
    <source>
        <dbReference type="ARBA" id="ARBA00022723"/>
    </source>
</evidence>
<evidence type="ECO:0000256" key="9">
    <source>
        <dbReference type="ARBA" id="ARBA00049893"/>
    </source>
</evidence>
<evidence type="ECO:0000256" key="2">
    <source>
        <dbReference type="ARBA" id="ARBA00007353"/>
    </source>
</evidence>
<evidence type="ECO:0000256" key="10">
    <source>
        <dbReference type="RuleBase" id="RU361274"/>
    </source>
</evidence>
<evidence type="ECO:0000256" key="8">
    <source>
        <dbReference type="ARBA" id="ARBA00048968"/>
    </source>
</evidence>